<keyword evidence="5" id="KW-1185">Reference proteome</keyword>
<dbReference type="Proteomes" id="UP001494902">
    <property type="component" value="Unassembled WGS sequence"/>
</dbReference>
<sequence length="162" mass="17560">MITVRELGPDDWVTWRDLRLAALAEAPDAFHSRLADWVGAGEDTWRERLVAPGRYLVADLDGKPSGMVIAVPPDENGVADLISLWVAPHARGTGAADALIEAVLGHATGWGAVRLALHVVRGNTRAAALYRRHGFVDLGLVRQPDGIVEHRMERPVAVRGRA</sequence>
<dbReference type="PROSITE" id="PS51186">
    <property type="entry name" value="GNAT"/>
    <property type="match status" value="1"/>
</dbReference>
<proteinExistence type="predicted"/>
<comment type="caution">
    <text evidence="4">The sequence shown here is derived from an EMBL/GenBank/DDBJ whole genome shotgun (WGS) entry which is preliminary data.</text>
</comment>
<dbReference type="SUPFAM" id="SSF55729">
    <property type="entry name" value="Acyl-CoA N-acyltransferases (Nat)"/>
    <property type="match status" value="1"/>
</dbReference>
<dbReference type="RefSeq" id="WP_349298664.1">
    <property type="nucleotide sequence ID" value="NZ_JBEDNQ010000005.1"/>
</dbReference>
<accession>A0ABV1KBE1</accession>
<protein>
    <submittedName>
        <fullName evidence="4">GNAT family N-acetyltransferase</fullName>
    </submittedName>
</protein>
<dbReference type="PANTHER" id="PTHR43877">
    <property type="entry name" value="AMINOALKYLPHOSPHONATE N-ACETYLTRANSFERASE-RELATED-RELATED"/>
    <property type="match status" value="1"/>
</dbReference>
<evidence type="ECO:0000256" key="1">
    <source>
        <dbReference type="ARBA" id="ARBA00022679"/>
    </source>
</evidence>
<dbReference type="CDD" id="cd04301">
    <property type="entry name" value="NAT_SF"/>
    <property type="match status" value="1"/>
</dbReference>
<evidence type="ECO:0000256" key="2">
    <source>
        <dbReference type="ARBA" id="ARBA00023315"/>
    </source>
</evidence>
<dbReference type="EMBL" id="JBEDNQ010000005">
    <property type="protein sequence ID" value="MEQ3551589.1"/>
    <property type="molecule type" value="Genomic_DNA"/>
</dbReference>
<feature type="domain" description="N-acetyltransferase" evidence="3">
    <location>
        <begin position="2"/>
        <end position="157"/>
    </location>
</feature>
<dbReference type="Gene3D" id="3.40.630.30">
    <property type="match status" value="1"/>
</dbReference>
<dbReference type="InterPro" id="IPR016181">
    <property type="entry name" value="Acyl_CoA_acyltransferase"/>
</dbReference>
<organism evidence="4 5">
    <name type="scientific">Pseudonocardia nematodicida</name>
    <dbReference type="NCBI Taxonomy" id="1206997"/>
    <lineage>
        <taxon>Bacteria</taxon>
        <taxon>Bacillati</taxon>
        <taxon>Actinomycetota</taxon>
        <taxon>Actinomycetes</taxon>
        <taxon>Pseudonocardiales</taxon>
        <taxon>Pseudonocardiaceae</taxon>
        <taxon>Pseudonocardia</taxon>
    </lineage>
</organism>
<dbReference type="PANTHER" id="PTHR43877:SF2">
    <property type="entry name" value="AMINOALKYLPHOSPHONATE N-ACETYLTRANSFERASE-RELATED"/>
    <property type="match status" value="1"/>
</dbReference>
<name>A0ABV1KBE1_9PSEU</name>
<gene>
    <name evidence="4" type="ORF">WIS52_14030</name>
</gene>
<dbReference type="InterPro" id="IPR000182">
    <property type="entry name" value="GNAT_dom"/>
</dbReference>
<keyword evidence="2" id="KW-0012">Acyltransferase</keyword>
<dbReference type="InterPro" id="IPR050832">
    <property type="entry name" value="Bact_Acetyltransf"/>
</dbReference>
<dbReference type="Pfam" id="PF00583">
    <property type="entry name" value="Acetyltransf_1"/>
    <property type="match status" value="1"/>
</dbReference>
<evidence type="ECO:0000259" key="3">
    <source>
        <dbReference type="PROSITE" id="PS51186"/>
    </source>
</evidence>
<evidence type="ECO:0000313" key="5">
    <source>
        <dbReference type="Proteomes" id="UP001494902"/>
    </source>
</evidence>
<keyword evidence="1" id="KW-0808">Transferase</keyword>
<reference evidence="4 5" key="1">
    <citation type="submission" date="2024-03" db="EMBL/GenBank/DDBJ databases">
        <title>Draft genome sequence of Pseudonocardia nematodicida JCM 31783.</title>
        <authorList>
            <person name="Butdee W."/>
            <person name="Duangmal K."/>
        </authorList>
    </citation>
    <scope>NUCLEOTIDE SEQUENCE [LARGE SCALE GENOMIC DNA]</scope>
    <source>
        <strain evidence="4 5">JCM 31783</strain>
    </source>
</reference>
<evidence type="ECO:0000313" key="4">
    <source>
        <dbReference type="EMBL" id="MEQ3551589.1"/>
    </source>
</evidence>